<dbReference type="SMART" id="SM00451">
    <property type="entry name" value="ZnF_U1"/>
    <property type="match status" value="1"/>
</dbReference>
<dbReference type="GO" id="GO:0071004">
    <property type="term" value="C:U2-type prespliceosome"/>
    <property type="evidence" value="ECO:0007669"/>
    <property type="project" value="TreeGrafter"/>
</dbReference>
<dbReference type="InterPro" id="IPR052092">
    <property type="entry name" value="SF3A2"/>
</dbReference>
<protein>
    <submittedName>
        <fullName evidence="8">Splicing factor 3A subunit 2</fullName>
    </submittedName>
</protein>
<reference evidence="8 9" key="1">
    <citation type="journal article" date="2013" name="BMC Genomics">
        <title>Reconstruction of the lipid metabolism for the microalga Monoraphidium neglectum from its genome sequence reveals characteristics suitable for biofuel production.</title>
        <authorList>
            <person name="Bogen C."/>
            <person name="Al-Dilaimi A."/>
            <person name="Albersmeier A."/>
            <person name="Wichmann J."/>
            <person name="Grundmann M."/>
            <person name="Rupp O."/>
            <person name="Lauersen K.J."/>
            <person name="Blifernez-Klassen O."/>
            <person name="Kalinowski J."/>
            <person name="Goesmann A."/>
            <person name="Mussgnug J.H."/>
            <person name="Kruse O."/>
        </authorList>
    </citation>
    <scope>NUCLEOTIDE SEQUENCE [LARGE SCALE GENOMIC DNA]</scope>
    <source>
        <strain evidence="8 9">SAG 48.87</strain>
    </source>
</reference>
<dbReference type="GO" id="GO:0000245">
    <property type="term" value="P:spliceosomal complex assembly"/>
    <property type="evidence" value="ECO:0007669"/>
    <property type="project" value="TreeGrafter"/>
</dbReference>
<dbReference type="EMBL" id="KK103262">
    <property type="protein sequence ID" value="KIY95898.1"/>
    <property type="molecule type" value="Genomic_DNA"/>
</dbReference>
<sequence length="141" mass="15840">MSFLSAREHGAKPGSGGVASAQNEAIDRRERLRRLALETIDLAKDPYYMRNHLGQIECRLCLTLHPNEGNYLAHTQGKRHQQNLAKRAAKEASDKPAAPAPNKRVSVRKTVKIGRPGYRVTKQYDPEAHMRSLLFQVGRSL</sequence>
<dbReference type="KEGG" id="mng:MNEG_12063"/>
<dbReference type="Proteomes" id="UP000054498">
    <property type="component" value="Unassembled WGS sequence"/>
</dbReference>
<evidence type="ECO:0000256" key="5">
    <source>
        <dbReference type="ARBA" id="ARBA00023242"/>
    </source>
</evidence>
<dbReference type="GO" id="GO:0005686">
    <property type="term" value="C:U2 snRNP"/>
    <property type="evidence" value="ECO:0007669"/>
    <property type="project" value="TreeGrafter"/>
</dbReference>
<keyword evidence="5" id="KW-0539">Nucleus</keyword>
<keyword evidence="4" id="KW-0862">Zinc</keyword>
<comment type="subcellular location">
    <subcellularLocation>
        <location evidence="1">Nucleus</location>
    </subcellularLocation>
</comment>
<dbReference type="RefSeq" id="XP_013894918.1">
    <property type="nucleotide sequence ID" value="XM_014039464.1"/>
</dbReference>
<dbReference type="AlphaFoldDB" id="A0A0D2KJA1"/>
<evidence type="ECO:0000313" key="8">
    <source>
        <dbReference type="EMBL" id="KIY95898.1"/>
    </source>
</evidence>
<keyword evidence="3" id="KW-0863">Zinc-finger</keyword>
<evidence type="ECO:0000259" key="7">
    <source>
        <dbReference type="PROSITE" id="PS50171"/>
    </source>
</evidence>
<feature type="region of interest" description="Disordered" evidence="6">
    <location>
        <begin position="1"/>
        <end position="25"/>
    </location>
</feature>
<evidence type="ECO:0000313" key="9">
    <source>
        <dbReference type="Proteomes" id="UP000054498"/>
    </source>
</evidence>
<dbReference type="PANTHER" id="PTHR23205">
    <property type="entry name" value="SPLICING FACTOR 3A SUBUNIT 2"/>
    <property type="match status" value="1"/>
</dbReference>
<dbReference type="InterPro" id="IPR003604">
    <property type="entry name" value="Matrin/U1-like-C_Znf_C2H2"/>
</dbReference>
<dbReference type="PANTHER" id="PTHR23205:SF0">
    <property type="entry name" value="SPLICING FACTOR 3A SUBUNIT 2"/>
    <property type="match status" value="1"/>
</dbReference>
<evidence type="ECO:0000256" key="2">
    <source>
        <dbReference type="ARBA" id="ARBA00022723"/>
    </source>
</evidence>
<feature type="domain" description="Matrin-type" evidence="7">
    <location>
        <begin position="56"/>
        <end position="86"/>
    </location>
</feature>
<proteinExistence type="predicted"/>
<accession>A0A0D2KJA1</accession>
<dbReference type="GeneID" id="25729388"/>
<dbReference type="OrthoDB" id="10250970at2759"/>
<evidence type="ECO:0000256" key="4">
    <source>
        <dbReference type="ARBA" id="ARBA00022833"/>
    </source>
</evidence>
<dbReference type="STRING" id="145388.A0A0D2KJA1"/>
<evidence type="ECO:0000256" key="6">
    <source>
        <dbReference type="SAM" id="MobiDB-lite"/>
    </source>
</evidence>
<keyword evidence="2" id="KW-0479">Metal-binding</keyword>
<feature type="compositionally biased region" description="Basic and acidic residues" evidence="6">
    <location>
        <begin position="1"/>
        <end position="11"/>
    </location>
</feature>
<evidence type="ECO:0000256" key="1">
    <source>
        <dbReference type="ARBA" id="ARBA00004123"/>
    </source>
</evidence>
<keyword evidence="9" id="KW-1185">Reference proteome</keyword>
<dbReference type="GO" id="GO:0071013">
    <property type="term" value="C:catalytic step 2 spliceosome"/>
    <property type="evidence" value="ECO:0007669"/>
    <property type="project" value="TreeGrafter"/>
</dbReference>
<evidence type="ECO:0000256" key="3">
    <source>
        <dbReference type="ARBA" id="ARBA00022771"/>
    </source>
</evidence>
<name>A0A0D2KJA1_9CHLO</name>
<dbReference type="GO" id="GO:0008270">
    <property type="term" value="F:zinc ion binding"/>
    <property type="evidence" value="ECO:0007669"/>
    <property type="project" value="UniProtKB-KW"/>
</dbReference>
<organism evidence="8 9">
    <name type="scientific">Monoraphidium neglectum</name>
    <dbReference type="NCBI Taxonomy" id="145388"/>
    <lineage>
        <taxon>Eukaryota</taxon>
        <taxon>Viridiplantae</taxon>
        <taxon>Chlorophyta</taxon>
        <taxon>core chlorophytes</taxon>
        <taxon>Chlorophyceae</taxon>
        <taxon>CS clade</taxon>
        <taxon>Sphaeropleales</taxon>
        <taxon>Selenastraceae</taxon>
        <taxon>Monoraphidium</taxon>
    </lineage>
</organism>
<gene>
    <name evidence="8" type="ORF">MNEG_12063</name>
</gene>
<dbReference type="InterPro" id="IPR013087">
    <property type="entry name" value="Znf_C2H2_type"/>
</dbReference>
<dbReference type="Pfam" id="PF12874">
    <property type="entry name" value="zf-met"/>
    <property type="match status" value="1"/>
</dbReference>
<dbReference type="InterPro" id="IPR000690">
    <property type="entry name" value="Matrin/U1-C_Znf_C2H2"/>
</dbReference>
<feature type="region of interest" description="Disordered" evidence="6">
    <location>
        <begin position="87"/>
        <end position="106"/>
    </location>
</feature>
<dbReference type="GO" id="GO:0003676">
    <property type="term" value="F:nucleic acid binding"/>
    <property type="evidence" value="ECO:0007669"/>
    <property type="project" value="InterPro"/>
</dbReference>
<dbReference type="PROSITE" id="PS50171">
    <property type="entry name" value="ZF_MATRIN"/>
    <property type="match status" value="1"/>
</dbReference>